<dbReference type="SUPFAM" id="SSF56529">
    <property type="entry name" value="FAH"/>
    <property type="match status" value="1"/>
</dbReference>
<keyword evidence="2" id="KW-0378">Hydrolase</keyword>
<feature type="domain" description="Fumarylacetoacetase-like C-terminal" evidence="1">
    <location>
        <begin position="84"/>
        <end position="308"/>
    </location>
</feature>
<dbReference type="Gene3D" id="3.90.850.10">
    <property type="entry name" value="Fumarylacetoacetase-like, C-terminal domain"/>
    <property type="match status" value="1"/>
</dbReference>
<dbReference type="GO" id="GO:0016787">
    <property type="term" value="F:hydrolase activity"/>
    <property type="evidence" value="ECO:0007669"/>
    <property type="project" value="UniProtKB-KW"/>
</dbReference>
<dbReference type="OrthoDB" id="9805307at2"/>
<name>A0A3M8DI90_9BACL</name>
<dbReference type="PANTHER" id="PTHR43211">
    <property type="entry name" value="FUMARYLACETOACETATE HYDROLASE"/>
    <property type="match status" value="1"/>
</dbReference>
<evidence type="ECO:0000313" key="2">
    <source>
        <dbReference type="EMBL" id="RNB87822.1"/>
    </source>
</evidence>
<dbReference type="AlphaFoldDB" id="A0A3M8DI90"/>
<evidence type="ECO:0000313" key="3">
    <source>
        <dbReference type="Proteomes" id="UP000271031"/>
    </source>
</evidence>
<dbReference type="InterPro" id="IPR011234">
    <property type="entry name" value="Fumarylacetoacetase-like_C"/>
</dbReference>
<keyword evidence="3" id="KW-1185">Reference proteome</keyword>
<accession>A0A3M8DI90</accession>
<sequence>MKLVSYRPIDNDAMPWRAGLLVDQAVIDINWAMPDAPSTVLELLQNWAVWQPALQALSLDCHEYEPLSLEQVRLGSPLTRPNSFRDFYAFEAHVKTARARRGLDMVPEWYQFPVFYFSNASAFLGPEEPVVKPKATEWLDYELEIACVIGKGGMDIVVEDAEEHIAGFCILNDWSARDLQREEVKVGLGPAKGKDFATSMGPYLVTLDELEDVRTVSAAGSRFNLPMIARVNGKEYSRGSFGDIHYTFAQLVAHASADCMLHPGDVLGSGTVGTGCILELGTERYDWLKPGDIVELEVERLGILRNTIIAK</sequence>
<dbReference type="Pfam" id="PF01557">
    <property type="entry name" value="FAA_hydrolase"/>
    <property type="match status" value="1"/>
</dbReference>
<proteinExistence type="predicted"/>
<gene>
    <name evidence="2" type="ORF">EDM56_13430</name>
</gene>
<evidence type="ECO:0000259" key="1">
    <source>
        <dbReference type="Pfam" id="PF01557"/>
    </source>
</evidence>
<organism evidence="2 3">
    <name type="scientific">Brevibacillus fluminis</name>
    <dbReference type="NCBI Taxonomy" id="511487"/>
    <lineage>
        <taxon>Bacteria</taxon>
        <taxon>Bacillati</taxon>
        <taxon>Bacillota</taxon>
        <taxon>Bacilli</taxon>
        <taxon>Bacillales</taxon>
        <taxon>Paenibacillaceae</taxon>
        <taxon>Brevibacillus</taxon>
    </lineage>
</organism>
<protein>
    <submittedName>
        <fullName evidence="2">FAA hydrolase family protein</fullName>
    </submittedName>
</protein>
<dbReference type="EMBL" id="RHHQ01000010">
    <property type="protein sequence ID" value="RNB87822.1"/>
    <property type="molecule type" value="Genomic_DNA"/>
</dbReference>
<reference evidence="2 3" key="1">
    <citation type="submission" date="2018-10" db="EMBL/GenBank/DDBJ databases">
        <title>Phylogenomics of Brevibacillus.</title>
        <authorList>
            <person name="Dunlap C."/>
        </authorList>
    </citation>
    <scope>NUCLEOTIDE SEQUENCE [LARGE SCALE GENOMIC DNA]</scope>
    <source>
        <strain evidence="2 3">JCM 15716</strain>
    </source>
</reference>
<dbReference type="Proteomes" id="UP000271031">
    <property type="component" value="Unassembled WGS sequence"/>
</dbReference>
<dbReference type="InterPro" id="IPR036663">
    <property type="entry name" value="Fumarylacetoacetase_C_sf"/>
</dbReference>
<dbReference type="RefSeq" id="WP_122918427.1">
    <property type="nucleotide sequence ID" value="NZ_RHHQ01000010.1"/>
</dbReference>
<comment type="caution">
    <text evidence="2">The sequence shown here is derived from an EMBL/GenBank/DDBJ whole genome shotgun (WGS) entry which is preliminary data.</text>
</comment>
<dbReference type="PANTHER" id="PTHR43211:SF1">
    <property type="entry name" value="BLL6422 PROTEIN"/>
    <property type="match status" value="1"/>
</dbReference>